<dbReference type="PANTHER" id="PTHR43737:SF1">
    <property type="entry name" value="DUF1501 DOMAIN-CONTAINING PROTEIN"/>
    <property type="match status" value="1"/>
</dbReference>
<name>A0A235EQH7_9BURK</name>
<sequence>MRRRHLLQALGTSALGVHSASAMAAPGAQDVRFLLVFLRGGYDCTSLLVPTASSYYYETRPNIAIARPGQDGGALPLTPDWGLHPVLADSMLPLYQQRQLAFVPFAGTDDLSRSHFDTQDSMELGQPVGGRRDYRSGFLNRLVSELNPRTGNTPATAALQPMAFTSTLPLVLRGAVDVPNTLLSAAAGRSGVDARQAQLIESMYRGTPLATPVAEGFATREEVARTMQGEMEAASRNALSTKGFEGTARRMAKLMQTRYQIGFVDVGGWDTHVGQGAATGALANRFEELGRGLAGFADEMGPAWKHTVVVVVSEFGRTFRENGNRGTDHGHGTVFWVLGGGVGGGRIVGEQQALTATTLFQNRDYPVLNDYRAVLGELFARLYGLNAAAVARVFPGTKGADLRLV</sequence>
<feature type="chain" id="PRO_5013076578" description="DUF1501 domain-containing protein" evidence="1">
    <location>
        <begin position="25"/>
        <end position="405"/>
    </location>
</feature>
<evidence type="ECO:0000313" key="2">
    <source>
        <dbReference type="EMBL" id="OYD51308.1"/>
    </source>
</evidence>
<dbReference type="RefSeq" id="WP_094287276.1">
    <property type="nucleotide sequence ID" value="NZ_NOIG01000004.1"/>
</dbReference>
<keyword evidence="1" id="KW-0732">Signal</keyword>
<dbReference type="AlphaFoldDB" id="A0A235EQH7"/>
<dbReference type="InterPro" id="IPR010869">
    <property type="entry name" value="DUF1501"/>
</dbReference>
<evidence type="ECO:0000256" key="1">
    <source>
        <dbReference type="SAM" id="SignalP"/>
    </source>
</evidence>
<dbReference type="Proteomes" id="UP000215441">
    <property type="component" value="Unassembled WGS sequence"/>
</dbReference>
<dbReference type="PANTHER" id="PTHR43737">
    <property type="entry name" value="BLL7424 PROTEIN"/>
    <property type="match status" value="1"/>
</dbReference>
<reference evidence="2 3" key="1">
    <citation type="submission" date="2017-07" db="EMBL/GenBank/DDBJ databases">
        <title>Acidovorax KNDSW TSA 6 genome sequence and assembly.</title>
        <authorList>
            <person name="Mayilraj S."/>
        </authorList>
    </citation>
    <scope>NUCLEOTIDE SEQUENCE [LARGE SCALE GENOMIC DNA]</scope>
    <source>
        <strain evidence="2 3">KNDSW-TSA6</strain>
    </source>
</reference>
<evidence type="ECO:0008006" key="4">
    <source>
        <dbReference type="Google" id="ProtNLM"/>
    </source>
</evidence>
<dbReference type="Pfam" id="PF07394">
    <property type="entry name" value="DUF1501"/>
    <property type="match status" value="1"/>
</dbReference>
<protein>
    <recommendedName>
        <fullName evidence="4">DUF1501 domain-containing protein</fullName>
    </recommendedName>
</protein>
<proteinExistence type="predicted"/>
<organism evidence="2 3">
    <name type="scientific">Acidovorax kalamii</name>
    <dbReference type="NCBI Taxonomy" id="2004485"/>
    <lineage>
        <taxon>Bacteria</taxon>
        <taxon>Pseudomonadati</taxon>
        <taxon>Pseudomonadota</taxon>
        <taxon>Betaproteobacteria</taxon>
        <taxon>Burkholderiales</taxon>
        <taxon>Comamonadaceae</taxon>
        <taxon>Acidovorax</taxon>
    </lineage>
</organism>
<dbReference type="OrthoDB" id="9779968at2"/>
<evidence type="ECO:0000313" key="3">
    <source>
        <dbReference type="Proteomes" id="UP000215441"/>
    </source>
</evidence>
<accession>A0A235EQH7</accession>
<keyword evidence="3" id="KW-1185">Reference proteome</keyword>
<feature type="signal peptide" evidence="1">
    <location>
        <begin position="1"/>
        <end position="24"/>
    </location>
</feature>
<gene>
    <name evidence="2" type="ORF">CBY09_05640</name>
</gene>
<comment type="caution">
    <text evidence="2">The sequence shown here is derived from an EMBL/GenBank/DDBJ whole genome shotgun (WGS) entry which is preliminary data.</text>
</comment>
<dbReference type="EMBL" id="NOIG01000004">
    <property type="protein sequence ID" value="OYD51308.1"/>
    <property type="molecule type" value="Genomic_DNA"/>
</dbReference>